<dbReference type="NCBIfam" id="TIGR00574">
    <property type="entry name" value="dnl1"/>
    <property type="match status" value="1"/>
</dbReference>
<dbReference type="InterPro" id="IPR050191">
    <property type="entry name" value="ATP-dep_DNA_ligase"/>
</dbReference>
<dbReference type="CDD" id="cd07969">
    <property type="entry name" value="OBF_DNA_ligase_I"/>
    <property type="match status" value="1"/>
</dbReference>
<dbReference type="SUPFAM" id="SSF56091">
    <property type="entry name" value="DNA ligase/mRNA capping enzyme, catalytic domain"/>
    <property type="match status" value="1"/>
</dbReference>
<evidence type="ECO:0000256" key="15">
    <source>
        <dbReference type="ARBA" id="ARBA00023242"/>
    </source>
</evidence>
<dbReference type="Gene3D" id="3.30.1490.70">
    <property type="match status" value="1"/>
</dbReference>
<dbReference type="GO" id="GO:0003712">
    <property type="term" value="F:transcription coregulator activity"/>
    <property type="evidence" value="ECO:0007669"/>
    <property type="project" value="InterPro"/>
</dbReference>
<keyword evidence="16" id="KW-0131">Cell cycle</keyword>
<dbReference type="FunFam" id="2.40.50.140:FF:000062">
    <property type="entry name" value="DNA ligase"/>
    <property type="match status" value="1"/>
</dbReference>
<evidence type="ECO:0000256" key="7">
    <source>
        <dbReference type="ARBA" id="ARBA00022741"/>
    </source>
</evidence>
<dbReference type="Pfam" id="PF01068">
    <property type="entry name" value="DNA_ligase_A_M"/>
    <property type="match status" value="1"/>
</dbReference>
<keyword evidence="24" id="KW-1185">Reference proteome</keyword>
<evidence type="ECO:0000256" key="14">
    <source>
        <dbReference type="ARBA" id="ARBA00023204"/>
    </source>
</evidence>
<keyword evidence="15" id="KW-0539">Nucleus</keyword>
<dbReference type="AlphaFoldDB" id="A0A914GYV3"/>
<keyword evidence="11" id="KW-0010">Activator</keyword>
<evidence type="ECO:0000256" key="8">
    <source>
        <dbReference type="ARBA" id="ARBA00022763"/>
    </source>
</evidence>
<keyword evidence="7 19" id="KW-0547">Nucleotide-binding</keyword>
<dbReference type="InterPro" id="IPR012309">
    <property type="entry name" value="DNA_ligase_ATP-dep_C"/>
</dbReference>
<dbReference type="Gene3D" id="1.10.10.1340">
    <property type="entry name" value="Mediator of RNA polymerase II, submodule Med31 (Soh1)"/>
    <property type="match status" value="1"/>
</dbReference>
<evidence type="ECO:0000259" key="23">
    <source>
        <dbReference type="PROSITE" id="PS50160"/>
    </source>
</evidence>
<dbReference type="EC" id="6.5.1.1" evidence="19"/>
<keyword evidence="22" id="KW-0472">Membrane</keyword>
<keyword evidence="12" id="KW-0804">Transcription</keyword>
<dbReference type="InterPro" id="IPR012340">
    <property type="entry name" value="NA-bd_OB-fold"/>
</dbReference>
<evidence type="ECO:0000256" key="10">
    <source>
        <dbReference type="ARBA" id="ARBA00023015"/>
    </source>
</evidence>
<comment type="subcellular location">
    <subcellularLocation>
        <location evidence="1">Nucleus</location>
    </subcellularLocation>
</comment>
<comment type="similarity">
    <text evidence="3 20">Belongs to the ATP-dependent DNA ligase family.</text>
</comment>
<evidence type="ECO:0000256" key="12">
    <source>
        <dbReference type="ARBA" id="ARBA00023163"/>
    </source>
</evidence>
<dbReference type="FunFam" id="1.10.3260.10:FF:000001">
    <property type="entry name" value="DNA ligase"/>
    <property type="match status" value="1"/>
</dbReference>
<keyword evidence="5" id="KW-0132">Cell division</keyword>
<evidence type="ECO:0000256" key="16">
    <source>
        <dbReference type="ARBA" id="ARBA00023306"/>
    </source>
</evidence>
<evidence type="ECO:0000256" key="21">
    <source>
        <dbReference type="SAM" id="MobiDB-lite"/>
    </source>
</evidence>
<dbReference type="InterPro" id="IPR008831">
    <property type="entry name" value="Mediator_Med31"/>
</dbReference>
<dbReference type="PROSITE" id="PS00697">
    <property type="entry name" value="DNA_LIGASE_A1"/>
    <property type="match status" value="1"/>
</dbReference>
<evidence type="ECO:0000256" key="4">
    <source>
        <dbReference type="ARBA" id="ARBA00022598"/>
    </source>
</evidence>
<feature type="region of interest" description="Disordered" evidence="21">
    <location>
        <begin position="662"/>
        <end position="681"/>
    </location>
</feature>
<dbReference type="Pfam" id="PF11938">
    <property type="entry name" value="DUF3456"/>
    <property type="match status" value="1"/>
</dbReference>
<evidence type="ECO:0000256" key="18">
    <source>
        <dbReference type="ARBA" id="ARBA00054532"/>
    </source>
</evidence>
<name>A0A914GYV3_GLORO</name>
<dbReference type="WBParaSite" id="Gr19_v10_g12454.t1">
    <property type="protein sequence ID" value="Gr19_v10_g12454.t1"/>
    <property type="gene ID" value="Gr19_v10_g12454"/>
</dbReference>
<organism evidence="24 25">
    <name type="scientific">Globodera rostochiensis</name>
    <name type="common">Golden nematode worm</name>
    <name type="synonym">Heterodera rostochiensis</name>
    <dbReference type="NCBI Taxonomy" id="31243"/>
    <lineage>
        <taxon>Eukaryota</taxon>
        <taxon>Metazoa</taxon>
        <taxon>Ecdysozoa</taxon>
        <taxon>Nematoda</taxon>
        <taxon>Chromadorea</taxon>
        <taxon>Rhabditida</taxon>
        <taxon>Tylenchina</taxon>
        <taxon>Tylenchomorpha</taxon>
        <taxon>Tylenchoidea</taxon>
        <taxon>Heteroderidae</taxon>
        <taxon>Heteroderinae</taxon>
        <taxon>Globodera</taxon>
    </lineage>
</organism>
<dbReference type="GO" id="GO:0003677">
    <property type="term" value="F:DNA binding"/>
    <property type="evidence" value="ECO:0007669"/>
    <property type="project" value="InterPro"/>
</dbReference>
<accession>A0A914GYV3</accession>
<dbReference type="SUPFAM" id="SSF117018">
    <property type="entry name" value="ATP-dependent DNA ligase DNA-binding domain"/>
    <property type="match status" value="1"/>
</dbReference>
<feature type="transmembrane region" description="Helical" evidence="22">
    <location>
        <begin position="874"/>
        <end position="896"/>
    </location>
</feature>
<evidence type="ECO:0000256" key="11">
    <source>
        <dbReference type="ARBA" id="ARBA00023159"/>
    </source>
</evidence>
<dbReference type="FunFam" id="3.30.470.30:FF:000002">
    <property type="entry name" value="DNA ligase"/>
    <property type="match status" value="1"/>
</dbReference>
<comment type="function">
    <text evidence="18">DNA ligase that seals nicks in double-stranded DNA during DNA replication, DNA recombination and DNA repair.</text>
</comment>
<dbReference type="InterPro" id="IPR038089">
    <property type="entry name" value="Med31_sf"/>
</dbReference>
<dbReference type="GO" id="GO:0006355">
    <property type="term" value="P:regulation of DNA-templated transcription"/>
    <property type="evidence" value="ECO:0007669"/>
    <property type="project" value="InterPro"/>
</dbReference>
<keyword evidence="9 19" id="KW-0067">ATP-binding</keyword>
<evidence type="ECO:0000256" key="2">
    <source>
        <dbReference type="ARBA" id="ARBA00006378"/>
    </source>
</evidence>
<dbReference type="PROSITE" id="PS50160">
    <property type="entry name" value="DNA_LIGASE_A3"/>
    <property type="match status" value="1"/>
</dbReference>
<dbReference type="GO" id="GO:0005524">
    <property type="term" value="F:ATP binding"/>
    <property type="evidence" value="ECO:0007669"/>
    <property type="project" value="UniProtKB-KW"/>
</dbReference>
<dbReference type="Pfam" id="PF05669">
    <property type="entry name" value="Med31"/>
    <property type="match status" value="1"/>
</dbReference>
<dbReference type="GO" id="GO:0006310">
    <property type="term" value="P:DNA recombination"/>
    <property type="evidence" value="ECO:0007669"/>
    <property type="project" value="UniProtKB-KW"/>
</dbReference>
<keyword evidence="13 19" id="KW-0233">DNA recombination</keyword>
<evidence type="ECO:0000313" key="24">
    <source>
        <dbReference type="Proteomes" id="UP000887572"/>
    </source>
</evidence>
<dbReference type="InterPro" id="IPR021852">
    <property type="entry name" value="DUF3456"/>
</dbReference>
<dbReference type="CDD" id="cd07900">
    <property type="entry name" value="Adenylation_DNA_ligase_I_Euk"/>
    <property type="match status" value="1"/>
</dbReference>
<dbReference type="GO" id="GO:0071897">
    <property type="term" value="P:DNA biosynthetic process"/>
    <property type="evidence" value="ECO:0007669"/>
    <property type="project" value="InterPro"/>
</dbReference>
<proteinExistence type="inferred from homology"/>
<dbReference type="PROSITE" id="PS00333">
    <property type="entry name" value="DNA_LIGASE_A2"/>
    <property type="match status" value="1"/>
</dbReference>
<keyword evidence="8 19" id="KW-0227">DNA damage</keyword>
<dbReference type="SUPFAM" id="SSF50249">
    <property type="entry name" value="Nucleic acid-binding proteins"/>
    <property type="match status" value="1"/>
</dbReference>
<evidence type="ECO:0000256" key="9">
    <source>
        <dbReference type="ARBA" id="ARBA00022840"/>
    </source>
</evidence>
<evidence type="ECO:0000256" key="13">
    <source>
        <dbReference type="ARBA" id="ARBA00023172"/>
    </source>
</evidence>
<reference evidence="25" key="1">
    <citation type="submission" date="2022-11" db="UniProtKB">
        <authorList>
            <consortium name="WormBaseParasite"/>
        </authorList>
    </citation>
    <scope>IDENTIFICATION</scope>
</reference>
<dbReference type="GO" id="GO:0003910">
    <property type="term" value="F:DNA ligase (ATP) activity"/>
    <property type="evidence" value="ECO:0007669"/>
    <property type="project" value="UniProtKB-EC"/>
</dbReference>
<evidence type="ECO:0000313" key="25">
    <source>
        <dbReference type="WBParaSite" id="Gr19_v10_g12454.t1"/>
    </source>
</evidence>
<evidence type="ECO:0000256" key="3">
    <source>
        <dbReference type="ARBA" id="ARBA00007572"/>
    </source>
</evidence>
<dbReference type="InterPro" id="IPR016059">
    <property type="entry name" value="DNA_ligase_ATP-dep_CS"/>
</dbReference>
<keyword evidence="10" id="KW-0805">Transcription regulation</keyword>
<evidence type="ECO:0000256" key="1">
    <source>
        <dbReference type="ARBA" id="ARBA00004123"/>
    </source>
</evidence>
<dbReference type="InterPro" id="IPR000977">
    <property type="entry name" value="DNA_ligase_ATP-dep"/>
</dbReference>
<dbReference type="Pfam" id="PF04679">
    <property type="entry name" value="DNA_ligase_A_C"/>
    <property type="match status" value="1"/>
</dbReference>
<keyword evidence="22" id="KW-1133">Transmembrane helix</keyword>
<dbReference type="InterPro" id="IPR012308">
    <property type="entry name" value="DNA_ligase_ATP-dep_N"/>
</dbReference>
<keyword evidence="14 19" id="KW-0234">DNA repair</keyword>
<dbReference type="Gene3D" id="1.10.3260.10">
    <property type="entry name" value="DNA ligase, ATP-dependent, N-terminal domain"/>
    <property type="match status" value="1"/>
</dbReference>
<dbReference type="GO" id="GO:0006281">
    <property type="term" value="P:DNA repair"/>
    <property type="evidence" value="ECO:0007669"/>
    <property type="project" value="UniProtKB-KW"/>
</dbReference>
<comment type="similarity">
    <text evidence="2">Belongs to the Mediator complex subunit 31 family.</text>
</comment>
<dbReference type="InterPro" id="IPR036599">
    <property type="entry name" value="DNA_ligase_N_sf"/>
</dbReference>
<dbReference type="GO" id="GO:0051301">
    <property type="term" value="P:cell division"/>
    <property type="evidence" value="ECO:0007669"/>
    <property type="project" value="UniProtKB-KW"/>
</dbReference>
<keyword evidence="4 19" id="KW-0436">Ligase</keyword>
<feature type="domain" description="ATP-dependent DNA ligase family profile" evidence="23">
    <location>
        <begin position="402"/>
        <end position="538"/>
    </location>
</feature>
<dbReference type="Gene3D" id="3.30.470.30">
    <property type="entry name" value="DNA ligase/mRNA capping enzyme"/>
    <property type="match status" value="1"/>
</dbReference>
<dbReference type="Proteomes" id="UP000887572">
    <property type="component" value="Unplaced"/>
</dbReference>
<dbReference type="GO" id="GO:1903461">
    <property type="term" value="P:Okazaki fragment processing involved in mitotic DNA replication"/>
    <property type="evidence" value="ECO:0007669"/>
    <property type="project" value="TreeGrafter"/>
</dbReference>
<keyword evidence="22" id="KW-0812">Transmembrane</keyword>
<protein>
    <recommendedName>
        <fullName evidence="19">DNA ligase</fullName>
        <ecNumber evidence="19">6.5.1.1</ecNumber>
    </recommendedName>
</protein>
<sequence>MVLTRFDLKDVYIFSFSSVAAFGIGRPTINRMASIEEVIELTKWRDGQKIPYLALAKTLERIEATSSRLEIIRILSDFFAAAICISPSDLSPAVHLCVNKLGPSYEGLELGIAEAYLIKALAGATGRTVDMIKKELKTKGDLGIVAQQSRSNQRTLSKPPPLTVPHVFNRLREIAKMAGTSSMDKKVKAIQALLVPCVECEARYLVRCLQGKLRIGLAEQSLVAALANAFTTMELRAQKKKLSGEKLKERMVEDVQKLKTVYCECPNFGRIIEVVLRSGFASLTDECRLTPGIPLKPMLAHPTKGIQELLDRFGTAEFACEWKYDGERCQIHLLLDGTVKIFSRSQEDHTGKFPDVVRRIPDALNKKVQDFVVDGEVVAWEPKQKQILPFQVLSTRKRKNVGDDVEVKVIVFLFDLLYIDGQSMTGETYRTRRERLRKAFTEVPGSVVFANSLDTQDTEEIQMFMDDAIRGNCEGLMVKCLDENATYEISKRSRNWLKLKKDYLEGVGDTLDLVVIGGYCGTGKRTGVYGGYLLACYNPEAEQYESIAKVGTGFKEEDLKNQHKELQELRIDKPRSYYAFDPSMAPDHWFKPALVWEVKAADMSISPRHLAARGLVDEERGISLRFPRFIRNRPDKKPEDATSAEQIADMYRNQDHIKNQMNGNAADEEDNTLDFSRGVPSSVPSGAFHPHHFVGSTANPCAQQPSGTATFLHLGQQLPSSTNPSAGQFLLHQQQFQHLQQQQQLRQETAEEAKRRFEIECEFVQALANPHYLNYLAQRGYFKEEYFVNYLNVCSFWRRSKISSCSNGTFTSEFDNAFWRTRSRCSNNNANANCLPTRQLSSLAPCRDYYFHPPPLPRPPSPPHPKSRQQRFRLLLHFLFFLFQIAMFLFALFHLVPHHSSATTTTVDDFEQYMPTRCESCQLFARDLDVNARRLATKMSRDQAEAWLIDELEQLCVRMLDFRLHKDRRGLARFAKERTGTVNAIKKLKERGVQVKLDVDDALLDRPSVESGRLKEHCEWMIEEFEQDIDQWFIHHRHKTPLEAFLCAGRLADEFDGTCAANIRREEL</sequence>
<dbReference type="InterPro" id="IPR012310">
    <property type="entry name" value="DNA_ligase_ATP-dep_cent"/>
</dbReference>
<dbReference type="Gene3D" id="2.40.50.140">
    <property type="entry name" value="Nucleic acid-binding proteins"/>
    <property type="match status" value="1"/>
</dbReference>
<evidence type="ECO:0000256" key="22">
    <source>
        <dbReference type="SAM" id="Phobius"/>
    </source>
</evidence>
<evidence type="ECO:0000256" key="20">
    <source>
        <dbReference type="RuleBase" id="RU004196"/>
    </source>
</evidence>
<keyword evidence="6" id="KW-0235">DNA replication</keyword>
<dbReference type="PANTHER" id="PTHR45674:SF4">
    <property type="entry name" value="DNA LIGASE 1"/>
    <property type="match status" value="1"/>
</dbReference>
<comment type="catalytic activity">
    <reaction evidence="17 19">
        <text>ATP + (deoxyribonucleotide)n-3'-hydroxyl + 5'-phospho-(deoxyribonucleotide)m = (deoxyribonucleotide)n+m + AMP + diphosphate.</text>
        <dbReference type="EC" id="6.5.1.1"/>
    </reaction>
</comment>
<dbReference type="Pfam" id="PF04675">
    <property type="entry name" value="DNA_ligase_A_N"/>
    <property type="match status" value="1"/>
</dbReference>
<dbReference type="GO" id="GO:0005739">
    <property type="term" value="C:mitochondrion"/>
    <property type="evidence" value="ECO:0007669"/>
    <property type="project" value="TreeGrafter"/>
</dbReference>
<evidence type="ECO:0000256" key="6">
    <source>
        <dbReference type="ARBA" id="ARBA00022705"/>
    </source>
</evidence>
<evidence type="ECO:0000256" key="17">
    <source>
        <dbReference type="ARBA" id="ARBA00034003"/>
    </source>
</evidence>
<evidence type="ECO:0000256" key="5">
    <source>
        <dbReference type="ARBA" id="ARBA00022618"/>
    </source>
</evidence>
<dbReference type="PANTHER" id="PTHR45674">
    <property type="entry name" value="DNA LIGASE 1/3 FAMILY MEMBER"/>
    <property type="match status" value="1"/>
</dbReference>
<evidence type="ECO:0000256" key="19">
    <source>
        <dbReference type="RuleBase" id="RU000617"/>
    </source>
</evidence>
<dbReference type="GO" id="GO:0016592">
    <property type="term" value="C:mediator complex"/>
    <property type="evidence" value="ECO:0007669"/>
    <property type="project" value="InterPro"/>
</dbReference>